<dbReference type="PROSITE" id="PS50237">
    <property type="entry name" value="HECT"/>
    <property type="match status" value="1"/>
</dbReference>
<dbReference type="Proteomes" id="UP000688137">
    <property type="component" value="Unassembled WGS sequence"/>
</dbReference>
<feature type="coiled-coil region" evidence="3">
    <location>
        <begin position="130"/>
        <end position="173"/>
    </location>
</feature>
<feature type="compositionally biased region" description="Acidic residues" evidence="4">
    <location>
        <begin position="2084"/>
        <end position="2103"/>
    </location>
</feature>
<gene>
    <name evidence="6" type="ORF">PPRIM_AZ9-3.1.T1490023</name>
</gene>
<proteinExistence type="predicted"/>
<keyword evidence="1" id="KW-0808">Transferase</keyword>
<dbReference type="InterPro" id="IPR045322">
    <property type="entry name" value="HECTD1/TRIP12-like"/>
</dbReference>
<accession>A0A8S1Q860</accession>
<comment type="caution">
    <text evidence="6">The sequence shown here is derived from an EMBL/GenBank/DDBJ whole genome shotgun (WGS) entry which is preliminary data.</text>
</comment>
<feature type="region of interest" description="Disordered" evidence="4">
    <location>
        <begin position="2067"/>
        <end position="2186"/>
    </location>
</feature>
<feature type="coiled-coil region" evidence="3">
    <location>
        <begin position="1387"/>
        <end position="1414"/>
    </location>
</feature>
<evidence type="ECO:0000256" key="2">
    <source>
        <dbReference type="PROSITE-ProRule" id="PRU00104"/>
    </source>
</evidence>
<feature type="compositionally biased region" description="Acidic residues" evidence="4">
    <location>
        <begin position="2169"/>
        <end position="2186"/>
    </location>
</feature>
<dbReference type="InterPro" id="IPR000569">
    <property type="entry name" value="HECT_dom"/>
</dbReference>
<dbReference type="PANTHER" id="PTHR45670:SF1">
    <property type="entry name" value="E3 UBIQUITIN-PROTEIN LIGASE HECTD1"/>
    <property type="match status" value="1"/>
</dbReference>
<feature type="compositionally biased region" description="Basic and acidic residues" evidence="4">
    <location>
        <begin position="2067"/>
        <end position="2077"/>
    </location>
</feature>
<feature type="compositionally biased region" description="Polar residues" evidence="4">
    <location>
        <begin position="7"/>
        <end position="32"/>
    </location>
</feature>
<reference evidence="6" key="1">
    <citation type="submission" date="2021-01" db="EMBL/GenBank/DDBJ databases">
        <authorList>
            <consortium name="Genoscope - CEA"/>
            <person name="William W."/>
        </authorList>
    </citation>
    <scope>NUCLEOTIDE SEQUENCE</scope>
</reference>
<evidence type="ECO:0000256" key="1">
    <source>
        <dbReference type="ARBA" id="ARBA00022679"/>
    </source>
</evidence>
<feature type="compositionally biased region" description="Low complexity" evidence="4">
    <location>
        <begin position="2143"/>
        <end position="2153"/>
    </location>
</feature>
<dbReference type="EMBL" id="CAJJDM010000153">
    <property type="protein sequence ID" value="CAD8111759.1"/>
    <property type="molecule type" value="Genomic_DNA"/>
</dbReference>
<dbReference type="OMA" id="QKPQFSY"/>
<feature type="compositionally biased region" description="Polar residues" evidence="4">
    <location>
        <begin position="73"/>
        <end position="82"/>
    </location>
</feature>
<feature type="region of interest" description="Disordered" evidence="4">
    <location>
        <begin position="1"/>
        <end position="82"/>
    </location>
</feature>
<evidence type="ECO:0000313" key="7">
    <source>
        <dbReference type="Proteomes" id="UP000688137"/>
    </source>
</evidence>
<feature type="domain" description="HECT" evidence="5">
    <location>
        <begin position="3956"/>
        <end position="4284"/>
    </location>
</feature>
<keyword evidence="2" id="KW-0833">Ubl conjugation pathway</keyword>
<organism evidence="6 7">
    <name type="scientific">Paramecium primaurelia</name>
    <dbReference type="NCBI Taxonomy" id="5886"/>
    <lineage>
        <taxon>Eukaryota</taxon>
        <taxon>Sar</taxon>
        <taxon>Alveolata</taxon>
        <taxon>Ciliophora</taxon>
        <taxon>Intramacronucleata</taxon>
        <taxon>Oligohymenophorea</taxon>
        <taxon>Peniculida</taxon>
        <taxon>Parameciidae</taxon>
        <taxon>Paramecium</taxon>
    </lineage>
</organism>
<evidence type="ECO:0000256" key="4">
    <source>
        <dbReference type="SAM" id="MobiDB-lite"/>
    </source>
</evidence>
<name>A0A8S1Q860_PARPR</name>
<keyword evidence="7" id="KW-1185">Reference proteome</keyword>
<feature type="active site" description="Glycyl thioester intermediate" evidence="2">
    <location>
        <position position="4251"/>
    </location>
</feature>
<dbReference type="GO" id="GO:0061630">
    <property type="term" value="F:ubiquitin protein ligase activity"/>
    <property type="evidence" value="ECO:0007669"/>
    <property type="project" value="InterPro"/>
</dbReference>
<feature type="compositionally biased region" description="Low complexity" evidence="4">
    <location>
        <begin position="2123"/>
        <end position="2135"/>
    </location>
</feature>
<dbReference type="GO" id="GO:0000209">
    <property type="term" value="P:protein polyubiquitination"/>
    <property type="evidence" value="ECO:0007669"/>
    <property type="project" value="TreeGrafter"/>
</dbReference>
<dbReference type="SMART" id="SM00119">
    <property type="entry name" value="HECTc"/>
    <property type="match status" value="1"/>
</dbReference>
<protein>
    <recommendedName>
        <fullName evidence="5">HECT domain-containing protein</fullName>
    </recommendedName>
</protein>
<dbReference type="FunFam" id="3.30.2410.10:FF:000030">
    <property type="entry name" value="Predicted protein"/>
    <property type="match status" value="1"/>
</dbReference>
<dbReference type="GO" id="GO:0043161">
    <property type="term" value="P:proteasome-mediated ubiquitin-dependent protein catabolic process"/>
    <property type="evidence" value="ECO:0007669"/>
    <property type="project" value="TreeGrafter"/>
</dbReference>
<evidence type="ECO:0000256" key="3">
    <source>
        <dbReference type="SAM" id="Coils"/>
    </source>
</evidence>
<sequence>MGCCASAASQISLPTNHKPNQQKNYREQTQTNEGKEKQQLQMQKNQDDQDQEIFIENQQQFQTDQKDSGSIPLKQTSPKESQIPLNPYEYQEEQIEEQMIKSKKQNGNEKTDFNEPITKVSQEAQRIRKFVQKQRQLKSLQQQQNDSEQMFIIEEVERQINNKQLTLDSLDEICQKYNKPLIEVLSLMNQQNYYLIELILIYINDYEIIQHILLNHILPDGQILQAIALRLINKMKPFYSTKEQLQQTILFIQSIFDSTEVIRILNQLEFNNIDSYIDMKDQDQLKLFGLISKLFQKSEIQNKKFIEQYKVAKKNFKFQNLIVPKSIPLGYNNIRIIDKAVLEHLEFNIFHQIALQNKWDLFMQYSNDYYLMPNISQVTPMMMLFQNAPFDIINKYITLYPDNLEKSLHFFTRKGKNLIHCFCLNKSTKSIDDIQSIIDKLNQYQDLLKDLLIQPYNEQIPLVTYLDFWKEPQDIFITFLSQHIQKEFDFYQIYLDVLQSAFMRNKKDWQNQRINPNTKYFYSMQNQKTPKRLRIKNYEEQDYQQYDKIYYQYIQVAKQIIKHKFKINLSWINNFDVHSTHYPYEFSGIVRPLLIQLVQLEQYDLVKKQVQLIKPFYQKQQIENNNEINIQAQYISKLIQILKFTSNRSQLTPLIEDIKETINSNPQLLKIPLHGYFEAKSQLNNSIYGYNDTRSKQQLYYFDCIYTQLIDLNDKSFDQCYKIKGLQLKQNEQVCLQIIRKLYLNNKLLQVDDEFINEIYRNITFVANFEQENTGSNDDEKNGRIQWKKSTEPSKQVINGKNYYKINHTAGQTRVILVLKTFNINDGPTYNFKEFIQFLKIKGFNYNIKNESMFDVICNLNQEENVQTLVELYFNDNFRNFPQGLHLLDDYFDVSVNSEIWCTSLFIYAKNVKFDFNFILDDERTISYTIFKINENQLENIYNWGLGGMILNLIVSPKEYPIPKNYKEKAALYTIQNHKPFLATLITIKECYDDLTQIYPEVKITQDIIYKLSLKDIVQNNSFQSLNYVLKYTQTTRIVLASILAQNFFPLNYNFKKNMEEVEKFNNTLVQLLDNLKYDEDYSNRKLNLLENCHLYSVINLKSYQILKPSQQQIKLTHFVQIMLSCSYKEVKIALLNDMPDDILKYLKTSLNKICCKDQEMIIPMIKRIQLLNQNDGTLIYIKTILSLLFNQNPSKAIDILLEILDKKELRYRIQFIQHLYTKAFWNKDQETLNRLLGYLDKDPEKNTYKMIFLLRNLFSVDTEYNNYVLALKYHPCLVLNTQQYQKYLKQNNFGKWKLGLEYQLCLREGLHEKIEILNQLIGPFDQIKDNQTFCEFIATVLIEAKVQPYNESLKDNQVGFITAQLRSLNEMDRYQFLSYIQPYTLERKQLKQKNSLQQIINKAQEQFEQSKKVINHPIKKLEQINKLEAQLIYKQNQAYSKQNQNYSCLFQSSQNSQLQNYEKCFELVQKWANQKVLIQKSPFYELMYALRYPNKQQVQQKEQLIEILIKHFLLKKTGPNFLKYKSKEYIELLKVNCSTSINKYMKYGIKQIRPQMQEIFVSEFICEDQKYDPSNDDLDYIIMTMKYQNIKLVPILKKKYKGLLEIKFNKATLFYAKNEVNLLPLSQYDVSCKKFEKRMQFYCRFISGVGANLKKLTPDQVFLVFGQHNHILQKPQFSYENLILALISGNMETILFIIQLHQQPNKLVYEQNLFQLIILGNFSDNLVIKFFNKYIKDYVKQTNRIFLFDNQPILYYLMLMKRQKLFEDIYLQFMIQIHGEQKALQILKDELLIVIGGNNNQDILGLALMRKNYFILNYCTNIINKEHLKFIQHFDINYFKSIKPQNNNTPYSKFIELYQKYLPLCCIELKFKQFDKMRVQLSNGVFSIKNKKQINVREQQINQLIQYEQACINYIFNLKEIYQFHNKSLSIQMALDKWSMIAQYQFDPILLQQILQQYKQPDGSYNMKVEEYQMILEQCQKHRIYQHPIFDELAVINPKLFIQITNPMILNISSVIVVNQTLYQTPELINYVEFHYNQYMEQIKLQQKKRYNLQNKKKKQLKLLEKQEKSQNDTKNEQQIAQVEEEQENRQGEEDEEENLQGEEEKNIQQVEEIQQQEEDIQQQQEEIQQQDESQQQEEDTQQQQDIQQEDQNTSQDKRTQDLNQENLENDSEMCDEEQEREEDDQIEMLSKNNEMQKNILYAFYLLLCIQQDQYQGWLSKQQQLKVIVEMYQILLKNKLKIKQQKPFITENSKIFILSQLNKDYKFKDFSYFEQILEKEDSRELAILRGIMYIQQINEIIKGFIGRLKEEIITMNNFKKNVFLVFGKEQITYEEDGFTIPLQYGDKSFYLSEETIAQAIPQLKIANYQMNIDVELVLYQEIQENWKNFDFSSITTVDFNEIIINSKENILEKCLFFKNLMEQQFDKVGIYQIDDVFAPHQHEQIRQTDMQLFQTQGQPPSLIHQSQSQMGLSQGNQMQRQSTMNQQQIMKEDFQFMFELLPDNTYQVRQQKKQKNQKELIFAEFYHFIQPQVVINLIKLTEEEFIANYNGNAVISMIIQDFYKYNEYLSSLIEQKQQQEWRLEFPFYIKNQHFIFQDQLFSTYNIQMIFTKLVGFIEKVQQLLGRSEDQSKLVWRINTISFLEVIISKLVEMQQATNKIINIYSIIEQVFSWDTLIMILHQLLYNNLIKAQQVLKVIRGVYVEFNEQQGTQFVQSDQKKGLDKIFQFGNTTYLLYNHILIIRLNIGICNQKEQIIKQDLQITQIQKSSRSVFKPDPMIQEYFHSIINEYDFYNQIFNPEQLVQYLFNKLDIDRHLLKYSNQLSKILNKTITLSVDHQSLASIFSSEIYKISQNKNSKSRLKEMEQIWYILLKLNKYFKEDLYNYLQRQLKAERFDEMFNIRLSCLLSALRQNQSLMNIIVSNTRQLQLKQKSKILQRLCYVTQKSNIKLSYHFGFQISKNYYVNNSKLGDVCMIVYCENQKNNLVACQLVYNSKPGHFLFSQLDHMNDELLTHDRITRNQAQYTGYTYSHNELRYVQIEDLMSIVLFQPIWPSDPVFNQSILNVFFTDQDGNISICNEQKFLTLMSQIQCEQDEFSKQEMLDNLFGNGLVSSYSDLSLTQLTPIFPDQINFDFAAIHQLKKQQSLVQGQNVFVRINGDKFKLDQIEIASVSMACHFETNIIAQQAQKNFIKFLKEHTELSNIFLHFDDQLNQNPEYYLDCFLVGGTIFEAFQYGYQTFKDGYTYPKMNNSLQFLFEIQSILTIKINFIKTFIEKVEFIFEKSYENQKQLIQYENRTLKCYTLIDENDNIQVPDSGQIAQFLFNLILKFQLNKMNSYFTDENLNIVEVGEIQIENIKTVVDIILLAKYLFKLLKLDDENIKLNISILSQKEIKTQFKNTIYQFIDDGSHLIINYETFSDFNICDFFLDYLNNKQFYISNRYNDKIKYDGPEIIQERLELNPRKLLSGIEDNQNIELLIYNINKGKLLNLDVIDPNQFDQLYLIFKIDGIYQKFQAVKCCTYKLLSGYFKQTSYEQNISNSLFLLILDLESNKPLEPQLAKIDVQQTKERTNLMNLIKKEKKKEQLQVSYKFITNKSLLVEFFSDKILTMKLSVSQPLKISMIQKEIVNQLTFEYTTQNTQDLSKTTHGKVIIKGVEKVIEVEQEEQVPFGIGDAKMMKILLKKSNQKMDEILFHKQCEPIIHSKDLQLSNTINMLSKQELQAASRAGEERIDYLEFKDNLGNRINNFSYSSLVFVHSLFNQIQYVPQQEHKDYGLNLIWTPIFKGVYKLYIDDVRIKGRFIILANTPSLQESEIEIPQELQTIPFYEDIPFTFQLRDSYSNIYGDIEYDIYLDCKCEIVCHKGVTLQVNFQNLTKSGSINAKAHFVPDNVEANELQTEILILINKEIKKVKPIKISGVCLEKRRKKFEAELEKSFKRTEYSLVIRRLNFLKDLLDLADKKMNYNFSIKFQDEPGIDAGGLKREFYDMIGNTLKDDTYKFFQPVQGNLGKYFLHSSFNKIKNKKEYALLFGKLIANSIANGYLIGIDIISPFWKVVYDEKIVFEDLILIWDKQTYSNYANLREMNPETIESLYLDFTYQLGNSTIELIPNGSAMPVTQHNVHQYLDKTAEYIIYKQFQEIYKSFIEGFTTVVDLKIFQKWLKPSEISLLTQGLLEIKPDVVLQKISYSGGKASHKSYFETYVNQADSQTLKNMLKFITGSSAIPFDQSSYIISVEFKNNLDIRKLPLAHTCFKSIEVPLYANYGQMKQKLDIAFTIGLEGYGFG</sequence>
<dbReference type="Pfam" id="PF00632">
    <property type="entry name" value="HECT"/>
    <property type="match status" value="1"/>
</dbReference>
<evidence type="ECO:0000259" key="5">
    <source>
        <dbReference type="PROSITE" id="PS50237"/>
    </source>
</evidence>
<evidence type="ECO:0000313" key="6">
    <source>
        <dbReference type="EMBL" id="CAD8111759.1"/>
    </source>
</evidence>
<keyword evidence="3" id="KW-0175">Coiled coil</keyword>
<dbReference type="PANTHER" id="PTHR45670">
    <property type="entry name" value="E3 UBIQUITIN-PROTEIN LIGASE TRIP12"/>
    <property type="match status" value="1"/>
</dbReference>